<evidence type="ECO:0000256" key="3">
    <source>
        <dbReference type="SAM" id="SignalP"/>
    </source>
</evidence>
<keyword evidence="2" id="KW-0812">Transmembrane</keyword>
<evidence type="ECO:0000256" key="1">
    <source>
        <dbReference type="SAM" id="MobiDB-lite"/>
    </source>
</evidence>
<feature type="transmembrane region" description="Helical" evidence="2">
    <location>
        <begin position="436"/>
        <end position="457"/>
    </location>
</feature>
<name>A0A0L6CJ30_9MICO</name>
<feature type="region of interest" description="Disordered" evidence="1">
    <location>
        <begin position="301"/>
        <end position="326"/>
    </location>
</feature>
<protein>
    <submittedName>
        <fullName evidence="4">Uncharacterized protein</fullName>
    </submittedName>
</protein>
<dbReference type="OrthoDB" id="4318225at2"/>
<evidence type="ECO:0000256" key="2">
    <source>
        <dbReference type="SAM" id="Phobius"/>
    </source>
</evidence>
<dbReference type="RefSeq" id="WP_050670199.1">
    <property type="nucleotide sequence ID" value="NZ_LAIR01000002.1"/>
</dbReference>
<keyword evidence="2" id="KW-1133">Transmembrane helix</keyword>
<dbReference type="AlphaFoldDB" id="A0A0L6CJ30"/>
<feature type="chain" id="PRO_5005562603" evidence="3">
    <location>
        <begin position="28"/>
        <end position="463"/>
    </location>
</feature>
<proteinExistence type="predicted"/>
<gene>
    <name evidence="4" type="ORF">VV01_12640</name>
</gene>
<sequence length="463" mass="47790">MRARLLAVLTTCLLGCAVVVGAPMAEAEPVASPTADAPADSADDAGFTVRGQQLDLRTSLGSAPQVEPGLYRATLPAGKSTTYAKIQRRPGETLNVAVSGAALEPGKPYFATADHRLAADFVIPSEYGTPTTCGRSSSSAGTYLSSGDAFGVLTATNTAEGAKTPRTIAPNDECYQATTLYIEISREAPPAAGAMPVEIQVTREPKITGTPDQPVTKADLAKLQTLPKDDDVVVAPGRGYSDAPELKPDGTTRLDVRLGETYFYKVRVGWGQRLGASLDVPGRAAPKAPQVDTEVSLGLRNPMRQGVGSTTSSQSAQQPGDDTAITPDVAEVSTAPVRWANRSVDSTLYGDISSDSAQATTAAGWYYVVVRADPSDSAETKTGVAPYRTQLTVQVTGTAGSGPTFVDASNQAMPAPKPGELSIGGQDGGSGSSLPWARIGGGIAAALLAALAVAWALRARRNA</sequence>
<reference evidence="5" key="1">
    <citation type="submission" date="2015-03" db="EMBL/GenBank/DDBJ databases">
        <title>Luteipulveratus halotolerans sp. nov., a novel actinobacterium (Dermacoccaceae) from Sarawak, Malaysia.</title>
        <authorList>
            <person name="Juboi H."/>
            <person name="Basik A."/>
            <person name="Shamsul S.S."/>
            <person name="Arnold P."/>
            <person name="Schmitt E.K."/>
            <person name="Sanglier J.-J."/>
            <person name="Yeo T."/>
        </authorList>
    </citation>
    <scope>NUCLEOTIDE SEQUENCE [LARGE SCALE GENOMIC DNA]</scope>
    <source>
        <strain evidence="5">C296001</strain>
    </source>
</reference>
<keyword evidence="2" id="KW-0472">Membrane</keyword>
<keyword evidence="5" id="KW-1185">Reference proteome</keyword>
<dbReference type="STRING" id="1631356.VV01_12640"/>
<evidence type="ECO:0000313" key="4">
    <source>
        <dbReference type="EMBL" id="KNX37806.1"/>
    </source>
</evidence>
<keyword evidence="3" id="KW-0732">Signal</keyword>
<accession>A0A0L6CJ30</accession>
<comment type="caution">
    <text evidence="4">The sequence shown here is derived from an EMBL/GenBank/DDBJ whole genome shotgun (WGS) entry which is preliminary data.</text>
</comment>
<dbReference type="EMBL" id="LAIR01000002">
    <property type="protein sequence ID" value="KNX37806.1"/>
    <property type="molecule type" value="Genomic_DNA"/>
</dbReference>
<evidence type="ECO:0000313" key="5">
    <source>
        <dbReference type="Proteomes" id="UP000037397"/>
    </source>
</evidence>
<feature type="signal peptide" evidence="3">
    <location>
        <begin position="1"/>
        <end position="27"/>
    </location>
</feature>
<organism evidence="4 5">
    <name type="scientific">Luteipulveratus halotolerans</name>
    <dbReference type="NCBI Taxonomy" id="1631356"/>
    <lineage>
        <taxon>Bacteria</taxon>
        <taxon>Bacillati</taxon>
        <taxon>Actinomycetota</taxon>
        <taxon>Actinomycetes</taxon>
        <taxon>Micrococcales</taxon>
        <taxon>Dermacoccaceae</taxon>
        <taxon>Luteipulveratus</taxon>
    </lineage>
</organism>
<dbReference type="Proteomes" id="UP000037397">
    <property type="component" value="Unassembled WGS sequence"/>
</dbReference>
<feature type="compositionally biased region" description="Polar residues" evidence="1">
    <location>
        <begin position="307"/>
        <end position="320"/>
    </location>
</feature>